<dbReference type="AlphaFoldDB" id="A0A1C7IGR1"/>
<dbReference type="InterPro" id="IPR003352">
    <property type="entry name" value="PTS_EIIC"/>
</dbReference>
<evidence type="ECO:0000313" key="11">
    <source>
        <dbReference type="Proteomes" id="UP000092574"/>
    </source>
</evidence>
<dbReference type="EMBL" id="CP015405">
    <property type="protein sequence ID" value="ANU78775.2"/>
    <property type="molecule type" value="Genomic_DNA"/>
</dbReference>
<organism evidence="10 11">
    <name type="scientific">Blautia pseudococcoides</name>
    <dbReference type="NCBI Taxonomy" id="1796616"/>
    <lineage>
        <taxon>Bacteria</taxon>
        <taxon>Bacillati</taxon>
        <taxon>Bacillota</taxon>
        <taxon>Clostridia</taxon>
        <taxon>Lachnospirales</taxon>
        <taxon>Lachnospiraceae</taxon>
        <taxon>Blautia</taxon>
    </lineage>
</organism>
<keyword evidence="7 8" id="KW-0472">Membrane</keyword>
<evidence type="ECO:0000256" key="3">
    <source>
        <dbReference type="ARBA" id="ARBA00022475"/>
    </source>
</evidence>
<evidence type="ECO:0000256" key="7">
    <source>
        <dbReference type="ARBA" id="ARBA00023136"/>
    </source>
</evidence>
<keyword evidence="6 8" id="KW-1133">Transmembrane helix</keyword>
<dbReference type="GO" id="GO:0008982">
    <property type="term" value="F:protein-N(PI)-phosphohistidine-sugar phosphotransferase activity"/>
    <property type="evidence" value="ECO:0007669"/>
    <property type="project" value="InterPro"/>
</dbReference>
<reference evidence="10" key="1">
    <citation type="submission" date="2017-04" db="EMBL/GenBank/DDBJ databases">
        <title>Complete Genome Sequences of Twelve Strains of a Stable Defined Moderately Diverse Mouse Microbiota 2 (sDMDMm2).</title>
        <authorList>
            <person name="Uchimura Y."/>
            <person name="Wyss M."/>
            <person name="Brugiroux S."/>
            <person name="Limenitakis J.P."/>
            <person name="Stecher B."/>
            <person name="McCoy K.D."/>
            <person name="Macpherson A.J."/>
        </authorList>
    </citation>
    <scope>NUCLEOTIDE SEQUENCE</scope>
    <source>
        <strain evidence="10">YL58</strain>
    </source>
</reference>
<keyword evidence="2" id="KW-0813">Transport</keyword>
<feature type="transmembrane region" description="Helical" evidence="8">
    <location>
        <begin position="259"/>
        <end position="279"/>
    </location>
</feature>
<feature type="transmembrane region" description="Helical" evidence="8">
    <location>
        <begin position="136"/>
        <end position="158"/>
    </location>
</feature>
<accession>A0A1C7IGR1</accession>
<evidence type="ECO:0000256" key="2">
    <source>
        <dbReference type="ARBA" id="ARBA00022448"/>
    </source>
</evidence>
<dbReference type="KEGG" id="byl:A4V09_20310"/>
<proteinExistence type="predicted"/>
<protein>
    <submittedName>
        <fullName evidence="10">PTS sugar transporter subunit IIC</fullName>
    </submittedName>
</protein>
<keyword evidence="5 8" id="KW-0812">Transmembrane</keyword>
<keyword evidence="3" id="KW-1003">Cell membrane</keyword>
<gene>
    <name evidence="10" type="ORF">A4V09_20310</name>
</gene>
<keyword evidence="4 10" id="KW-0762">Sugar transport</keyword>
<evidence type="ECO:0000256" key="5">
    <source>
        <dbReference type="ARBA" id="ARBA00022692"/>
    </source>
</evidence>
<dbReference type="Pfam" id="PF13303">
    <property type="entry name" value="PTS_EIIC_2"/>
    <property type="match status" value="1"/>
</dbReference>
<evidence type="ECO:0000313" key="10">
    <source>
        <dbReference type="EMBL" id="ANU78775.2"/>
    </source>
</evidence>
<dbReference type="STRING" id="1796616.A4V09_20310"/>
<dbReference type="OrthoDB" id="396983at2"/>
<feature type="transmembrane region" description="Helical" evidence="8">
    <location>
        <begin position="286"/>
        <end position="305"/>
    </location>
</feature>
<keyword evidence="11" id="KW-1185">Reference proteome</keyword>
<feature type="transmembrane region" description="Helical" evidence="8">
    <location>
        <begin position="311"/>
        <end position="334"/>
    </location>
</feature>
<feature type="transmembrane region" description="Helical" evidence="8">
    <location>
        <begin position="45"/>
        <end position="66"/>
    </location>
</feature>
<comment type="subcellular location">
    <subcellularLocation>
        <location evidence="1">Cell membrane</location>
        <topology evidence="1">Multi-pass membrane protein</topology>
    </subcellularLocation>
</comment>
<dbReference type="GO" id="GO:0005886">
    <property type="term" value="C:plasma membrane"/>
    <property type="evidence" value="ECO:0007669"/>
    <property type="project" value="UniProtKB-SubCell"/>
</dbReference>
<sequence length="352" mass="36031">MKKLLNRIFVDGLSGMASGLFATLIIGTIIQQIGNLIGGNMGTLLYQFGKMAAAMTSAGIGVGVACRFKEAPLVVLSAATAGMVGGFAGKITAGAVFAEDGAVILSGPGEPLGAFVAAYAAIELARLVAGRTRLDIILAPLAGILSGSAVGILVGPPISRMMTQLGSLINWGTEQQPLLMGIIVSVLMGMILTLPISSAALGVILNLSGLAAGAATVGCCCNMIGFAVASFKENGISGLLAQGIGTSMLQVPNIVRKPIIWLPVILSSAILGPIGTMLFKMTNNATGSGMGTAGLVGQIMTWQTMVPAEGAVLVMVKIVLLHFLLPGLLSLFFCNCMRKLNWIKAGDMKLEV</sequence>
<dbReference type="GO" id="GO:0009401">
    <property type="term" value="P:phosphoenolpyruvate-dependent sugar phosphotransferase system"/>
    <property type="evidence" value="ECO:0007669"/>
    <property type="project" value="InterPro"/>
</dbReference>
<feature type="transmembrane region" description="Helical" evidence="8">
    <location>
        <begin position="73"/>
        <end position="92"/>
    </location>
</feature>
<feature type="transmembrane region" description="Helical" evidence="8">
    <location>
        <begin position="112"/>
        <end position="129"/>
    </location>
</feature>
<evidence type="ECO:0000256" key="4">
    <source>
        <dbReference type="ARBA" id="ARBA00022597"/>
    </source>
</evidence>
<dbReference type="RefSeq" id="WP_084043699.1">
    <property type="nucleotide sequence ID" value="NZ_CP015405.2"/>
</dbReference>
<feature type="domain" description="Phosphotransferase system EIIC" evidence="9">
    <location>
        <begin position="12"/>
        <end position="350"/>
    </location>
</feature>
<name>A0A1C7IGR1_9FIRM</name>
<evidence type="ECO:0000259" key="9">
    <source>
        <dbReference type="Pfam" id="PF13303"/>
    </source>
</evidence>
<evidence type="ECO:0000256" key="1">
    <source>
        <dbReference type="ARBA" id="ARBA00004651"/>
    </source>
</evidence>
<feature type="transmembrane region" description="Helical" evidence="8">
    <location>
        <begin position="178"/>
        <end position="203"/>
    </location>
</feature>
<dbReference type="Proteomes" id="UP000092574">
    <property type="component" value="Chromosome"/>
</dbReference>
<evidence type="ECO:0000256" key="8">
    <source>
        <dbReference type="SAM" id="Phobius"/>
    </source>
</evidence>
<evidence type="ECO:0000256" key="6">
    <source>
        <dbReference type="ARBA" id="ARBA00022989"/>
    </source>
</evidence>
<feature type="transmembrane region" description="Helical" evidence="8">
    <location>
        <begin position="210"/>
        <end position="231"/>
    </location>
</feature>
<feature type="transmembrane region" description="Helical" evidence="8">
    <location>
        <begin position="12"/>
        <end position="33"/>
    </location>
</feature>